<feature type="transmembrane region" description="Helical" evidence="1">
    <location>
        <begin position="101"/>
        <end position="124"/>
    </location>
</feature>
<keyword evidence="1" id="KW-0812">Transmembrane</keyword>
<dbReference type="Proteomes" id="UP000307602">
    <property type="component" value="Unassembled WGS sequence"/>
</dbReference>
<accession>A0A4S1E1Q5</accession>
<feature type="transmembrane region" description="Helical" evidence="1">
    <location>
        <begin position="47"/>
        <end position="66"/>
    </location>
</feature>
<sequence>MSVFSKANMQEFNLSKGGVLLRKKVLFLIPLGSIVITYKYLIEKRKINSNTIILFLVLVALLILLFIFKNPFTEKRNALGPIYITLIYLFYPKLINSNAKLFLFLFVSMILVFPLISAITHVNISFAEIMSNPIELYLSFVKHGGIVNTFNTLHYDAFANIMATVEFVSNQGYSFGFQLLSAFLFFIPRSIWVSKPLSTGELIGNYLIEEHHFGYNNLSNPIISEGYINFGLFGVLLMAIFLAYFIVKFIRWLNSGNSLKEIIAFYFAIHLMFLLRGDFTNGFVYFIGTFIGVVIIPNLIIKIFKK</sequence>
<organism evidence="2 3">
    <name type="scientific">Flavivirga rizhaonensis</name>
    <dbReference type="NCBI Taxonomy" id="2559571"/>
    <lineage>
        <taxon>Bacteria</taxon>
        <taxon>Pseudomonadati</taxon>
        <taxon>Bacteroidota</taxon>
        <taxon>Flavobacteriia</taxon>
        <taxon>Flavobacteriales</taxon>
        <taxon>Flavobacteriaceae</taxon>
        <taxon>Flavivirga</taxon>
    </lineage>
</organism>
<feature type="transmembrane region" description="Helical" evidence="1">
    <location>
        <begin position="227"/>
        <end position="247"/>
    </location>
</feature>
<feature type="transmembrane region" description="Helical" evidence="1">
    <location>
        <begin position="25"/>
        <end position="41"/>
    </location>
</feature>
<feature type="transmembrane region" description="Helical" evidence="1">
    <location>
        <begin position="283"/>
        <end position="301"/>
    </location>
</feature>
<reference evidence="2 3" key="1">
    <citation type="submission" date="2019-04" db="EMBL/GenBank/DDBJ databases">
        <authorList>
            <person name="Liu A."/>
        </authorList>
    </citation>
    <scope>NUCLEOTIDE SEQUENCE [LARGE SCALE GENOMIC DNA]</scope>
    <source>
        <strain evidence="2 3">RZ03</strain>
    </source>
</reference>
<keyword evidence="1" id="KW-1133">Transmembrane helix</keyword>
<dbReference type="AlphaFoldDB" id="A0A4S1E1Q5"/>
<protein>
    <recommendedName>
        <fullName evidence="4">O-antigen polysaccharide polymerase Wzy</fullName>
    </recommendedName>
</protein>
<proteinExistence type="predicted"/>
<evidence type="ECO:0000256" key="1">
    <source>
        <dbReference type="SAM" id="Phobius"/>
    </source>
</evidence>
<gene>
    <name evidence="2" type="ORF">EM932_05365</name>
</gene>
<keyword evidence="3" id="KW-1185">Reference proteome</keyword>
<evidence type="ECO:0000313" key="3">
    <source>
        <dbReference type="Proteomes" id="UP000307602"/>
    </source>
</evidence>
<keyword evidence="1" id="KW-0472">Membrane</keyword>
<feature type="transmembrane region" description="Helical" evidence="1">
    <location>
        <begin position="259"/>
        <end position="277"/>
    </location>
</feature>
<dbReference type="EMBL" id="SRSO01000005">
    <property type="protein sequence ID" value="TGV03842.1"/>
    <property type="molecule type" value="Genomic_DNA"/>
</dbReference>
<evidence type="ECO:0000313" key="2">
    <source>
        <dbReference type="EMBL" id="TGV03842.1"/>
    </source>
</evidence>
<comment type="caution">
    <text evidence="2">The sequence shown here is derived from an EMBL/GenBank/DDBJ whole genome shotgun (WGS) entry which is preliminary data.</text>
</comment>
<evidence type="ECO:0008006" key="4">
    <source>
        <dbReference type="Google" id="ProtNLM"/>
    </source>
</evidence>
<feature type="transmembrane region" description="Helical" evidence="1">
    <location>
        <begin position="78"/>
        <end position="95"/>
    </location>
</feature>
<name>A0A4S1E1Q5_9FLAO</name>
<dbReference type="RefSeq" id="WP_135876147.1">
    <property type="nucleotide sequence ID" value="NZ_SRSO01000005.1"/>
</dbReference>
<dbReference type="OrthoDB" id="8229713at2"/>